<evidence type="ECO:0000256" key="5">
    <source>
        <dbReference type="ARBA" id="ARBA00007131"/>
    </source>
</evidence>
<evidence type="ECO:0000256" key="12">
    <source>
        <dbReference type="ARBA" id="ARBA00022842"/>
    </source>
</evidence>
<dbReference type="Proteomes" id="UP000031565">
    <property type="component" value="Unassembled WGS sequence"/>
</dbReference>
<gene>
    <name evidence="23" type="primary">tkt_2</name>
    <name evidence="23" type="ORF">SMSRO_SF013680</name>
</gene>
<keyword evidence="9 21" id="KW-0808">Transferase</keyword>
<dbReference type="RefSeq" id="WP_040093632.1">
    <property type="nucleotide sequence ID" value="NZ_CM020866.1"/>
</dbReference>
<dbReference type="Pfam" id="PF00456">
    <property type="entry name" value="Transketolase_N"/>
    <property type="match status" value="1"/>
</dbReference>
<keyword evidence="13 18" id="KW-0786">Thiamine pyrophosphate</keyword>
<comment type="caution">
    <text evidence="23">The sequence shown here is derived from an EMBL/GenBank/DDBJ whole genome shotgun (WGS) entry which is preliminary data.</text>
</comment>
<feature type="binding site" evidence="19">
    <location>
        <position position="152"/>
    </location>
    <ligand>
        <name>Mg(2+)</name>
        <dbReference type="ChEBI" id="CHEBI:18420"/>
    </ligand>
</feature>
<dbReference type="CDD" id="cd07033">
    <property type="entry name" value="TPP_PYR_DXS_TK_like"/>
    <property type="match status" value="1"/>
</dbReference>
<comment type="catalytic activity">
    <reaction evidence="14 21">
        <text>D-sedoheptulose 7-phosphate + D-glyceraldehyde 3-phosphate = aldehydo-D-ribose 5-phosphate + D-xylulose 5-phosphate</text>
        <dbReference type="Rhea" id="RHEA:10508"/>
        <dbReference type="ChEBI" id="CHEBI:57483"/>
        <dbReference type="ChEBI" id="CHEBI:57737"/>
        <dbReference type="ChEBI" id="CHEBI:58273"/>
        <dbReference type="ChEBI" id="CHEBI:59776"/>
        <dbReference type="EC" id="2.2.1.1"/>
    </reaction>
</comment>
<comment type="cofactor">
    <cofactor evidence="19">
        <name>Mg(2+)</name>
        <dbReference type="ChEBI" id="CHEBI:18420"/>
    </cofactor>
    <text evidence="19">Binds 1 Mg(2+) ion per subunit. Can also utilize other divalent metal cations, such as Ca(2+), Mn(2+) and Co(2+).</text>
</comment>
<evidence type="ECO:0000259" key="22">
    <source>
        <dbReference type="SMART" id="SM00861"/>
    </source>
</evidence>
<dbReference type="PROSITE" id="PS00802">
    <property type="entry name" value="TRANSKETOLASE_2"/>
    <property type="match status" value="1"/>
</dbReference>
<dbReference type="NCBIfam" id="TIGR00232">
    <property type="entry name" value="tktlase_bact"/>
    <property type="match status" value="1"/>
</dbReference>
<dbReference type="OrthoDB" id="8732661at2"/>
<organism evidence="23 24">
    <name type="scientific">Spiroplasma poulsonii</name>
    <dbReference type="NCBI Taxonomy" id="2138"/>
    <lineage>
        <taxon>Bacteria</taxon>
        <taxon>Bacillati</taxon>
        <taxon>Mycoplasmatota</taxon>
        <taxon>Mollicutes</taxon>
        <taxon>Entomoplasmatales</taxon>
        <taxon>Spiroplasmataceae</taxon>
        <taxon>Spiroplasma</taxon>
    </lineage>
</organism>
<evidence type="ECO:0000256" key="10">
    <source>
        <dbReference type="ARBA" id="ARBA00022723"/>
    </source>
</evidence>
<dbReference type="FunFam" id="3.40.50.970:FF:000045">
    <property type="entry name" value="Transketolase"/>
    <property type="match status" value="1"/>
</dbReference>
<comment type="cofactor">
    <cofactor evidence="2">
        <name>Mn(2+)</name>
        <dbReference type="ChEBI" id="CHEBI:29035"/>
    </cofactor>
</comment>
<dbReference type="CDD" id="cd02012">
    <property type="entry name" value="TPP_TK"/>
    <property type="match status" value="1"/>
</dbReference>
<dbReference type="EC" id="2.2.1.1" evidence="7 15"/>
<comment type="cofactor">
    <cofactor evidence="18">
        <name>thiamine diphosphate</name>
        <dbReference type="ChEBI" id="CHEBI:58937"/>
    </cofactor>
    <text evidence="18">Binds 1 thiamine pyrophosphate per subunit. During the reaction, the substrate forms a covalent intermediate with the cofactor.</text>
</comment>
<dbReference type="InterPro" id="IPR009014">
    <property type="entry name" value="Transketo_C/PFOR_II"/>
</dbReference>
<evidence type="ECO:0000256" key="19">
    <source>
        <dbReference type="PIRSR" id="PIRSR605478-4"/>
    </source>
</evidence>
<evidence type="ECO:0000256" key="13">
    <source>
        <dbReference type="ARBA" id="ARBA00023052"/>
    </source>
</evidence>
<evidence type="ECO:0000256" key="1">
    <source>
        <dbReference type="ARBA" id="ARBA00001913"/>
    </source>
</evidence>
<keyword evidence="24" id="KW-1185">Reference proteome</keyword>
<feature type="binding site" evidence="17">
    <location>
        <position position="459"/>
    </location>
    <ligand>
        <name>substrate</name>
    </ligand>
</feature>
<dbReference type="AlphaFoldDB" id="A0A2P6FDK0"/>
<dbReference type="SUPFAM" id="SSF52518">
    <property type="entry name" value="Thiamin diphosphate-binding fold (THDP-binding)"/>
    <property type="match status" value="2"/>
</dbReference>
<dbReference type="PANTHER" id="PTHR43522">
    <property type="entry name" value="TRANSKETOLASE"/>
    <property type="match status" value="1"/>
</dbReference>
<feature type="binding site" evidence="18">
    <location>
        <position position="427"/>
    </location>
    <ligand>
        <name>thiamine diphosphate</name>
        <dbReference type="ChEBI" id="CHEBI:58937"/>
    </ligand>
</feature>
<feature type="active site" description="Proton donor" evidence="16">
    <location>
        <position position="401"/>
    </location>
</feature>
<dbReference type="PROSITE" id="PS00801">
    <property type="entry name" value="TRANSKETOLASE_1"/>
    <property type="match status" value="1"/>
</dbReference>
<dbReference type="FunFam" id="3.40.50.970:FF:000081">
    <property type="entry name" value="Transketolase"/>
    <property type="match status" value="1"/>
</dbReference>
<proteinExistence type="inferred from homology"/>
<feature type="binding site" evidence="19">
    <location>
        <position position="182"/>
    </location>
    <ligand>
        <name>Mg(2+)</name>
        <dbReference type="ChEBI" id="CHEBI:18420"/>
    </ligand>
</feature>
<feature type="domain" description="Transketolase-like pyrimidine-binding" evidence="22">
    <location>
        <begin position="345"/>
        <end position="515"/>
    </location>
</feature>
<keyword evidence="10 19" id="KW-0479">Metal-binding</keyword>
<comment type="similarity">
    <text evidence="5 21">Belongs to the transketolase family.</text>
</comment>
<comment type="cofactor">
    <cofactor evidence="21">
        <name>Mg(2+)</name>
        <dbReference type="ChEBI" id="CHEBI:18420"/>
    </cofactor>
    <cofactor evidence="21">
        <name>Ca(2+)</name>
        <dbReference type="ChEBI" id="CHEBI:29108"/>
    </cofactor>
    <cofactor evidence="21">
        <name>Mn(2+)</name>
        <dbReference type="ChEBI" id="CHEBI:29035"/>
    </cofactor>
    <cofactor evidence="21">
        <name>Co(2+)</name>
        <dbReference type="ChEBI" id="CHEBI:48828"/>
    </cofactor>
    <text evidence="21">Binds 1 Mg(2+) ion per subunit. Can also utilize other divalent metal cations, such as Ca(2+), Mn(2+) and Co(2+).</text>
</comment>
<keyword evidence="12 19" id="KW-0460">Magnesium</keyword>
<dbReference type="InterPro" id="IPR033247">
    <property type="entry name" value="Transketolase_fam"/>
</dbReference>
<dbReference type="InterPro" id="IPR049557">
    <property type="entry name" value="Transketolase_CS"/>
</dbReference>
<dbReference type="InterPro" id="IPR020826">
    <property type="entry name" value="Transketolase_BS"/>
</dbReference>
<feature type="binding site" evidence="17">
    <location>
        <position position="510"/>
    </location>
    <ligand>
        <name>substrate</name>
    </ligand>
</feature>
<evidence type="ECO:0000256" key="20">
    <source>
        <dbReference type="PIRSR" id="PIRSR605478-5"/>
    </source>
</evidence>
<feature type="binding site" evidence="17">
    <location>
        <position position="375"/>
    </location>
    <ligand>
        <name>substrate</name>
    </ligand>
</feature>
<comment type="cofactor">
    <cofactor evidence="3">
        <name>Co(2+)</name>
        <dbReference type="ChEBI" id="CHEBI:48828"/>
    </cofactor>
</comment>
<evidence type="ECO:0000256" key="9">
    <source>
        <dbReference type="ARBA" id="ARBA00022679"/>
    </source>
</evidence>
<evidence type="ECO:0000256" key="15">
    <source>
        <dbReference type="NCBIfam" id="TIGR00232"/>
    </source>
</evidence>
<dbReference type="PANTHER" id="PTHR43522:SF2">
    <property type="entry name" value="TRANSKETOLASE 1-RELATED"/>
    <property type="match status" value="1"/>
</dbReference>
<dbReference type="Pfam" id="PF02779">
    <property type="entry name" value="Transket_pyr"/>
    <property type="match status" value="1"/>
</dbReference>
<feature type="site" description="Important for catalytic activity" evidence="20">
    <location>
        <position position="23"/>
    </location>
</feature>
<name>A0A2P6FDK0_9MOLU</name>
<feature type="binding site" evidence="18">
    <location>
        <position position="63"/>
    </location>
    <ligand>
        <name>thiamine diphosphate</name>
        <dbReference type="ChEBI" id="CHEBI:58937"/>
    </ligand>
</feature>
<dbReference type="InterPro" id="IPR005475">
    <property type="entry name" value="Transketolase-like_Pyr-bd"/>
</dbReference>
<evidence type="ECO:0000313" key="23">
    <source>
        <dbReference type="EMBL" id="PQM31531.1"/>
    </source>
</evidence>
<dbReference type="GO" id="GO:0004802">
    <property type="term" value="F:transketolase activity"/>
    <property type="evidence" value="ECO:0007669"/>
    <property type="project" value="UniProtKB-UniRule"/>
</dbReference>
<dbReference type="Gene3D" id="3.40.50.970">
    <property type="match status" value="2"/>
</dbReference>
<evidence type="ECO:0000256" key="6">
    <source>
        <dbReference type="ARBA" id="ARBA00011738"/>
    </source>
</evidence>
<comment type="function">
    <text evidence="4 21">Catalyzes the transfer of a two-carbon ketol group from a ketose donor to an aldose acceptor, via a covalent intermediate with the cofactor thiamine pyrophosphate.</text>
</comment>
<dbReference type="InterPro" id="IPR055152">
    <property type="entry name" value="Transketolase-like_C_2"/>
</dbReference>
<keyword evidence="11 21" id="KW-0106">Calcium</keyword>
<dbReference type="SMART" id="SM00861">
    <property type="entry name" value="Transket_pyr"/>
    <property type="match status" value="1"/>
</dbReference>
<comment type="cofactor">
    <cofactor evidence="1">
        <name>Ca(2+)</name>
        <dbReference type="ChEBI" id="CHEBI:29108"/>
    </cofactor>
</comment>
<dbReference type="Gene3D" id="3.40.50.920">
    <property type="match status" value="1"/>
</dbReference>
<evidence type="ECO:0000256" key="16">
    <source>
        <dbReference type="PIRSR" id="PIRSR605478-1"/>
    </source>
</evidence>
<evidence type="ECO:0000256" key="8">
    <source>
        <dbReference type="ARBA" id="ARBA00016662"/>
    </source>
</evidence>
<protein>
    <recommendedName>
        <fullName evidence="8 15">Transketolase</fullName>
        <ecNumber evidence="7 15">2.2.1.1</ecNumber>
    </recommendedName>
</protein>
<feature type="binding site" evidence="18">
    <location>
        <position position="153"/>
    </location>
    <ligand>
        <name>thiamine diphosphate</name>
        <dbReference type="ChEBI" id="CHEBI:58937"/>
    </ligand>
</feature>
<sequence>MKKSIDAIRMLGIEAVNKANSGHPGIVLGAAPMAYTLFTKHLNVNPQVDKWTNRDRFVLAAGHGSALLYSLLHLSGFDLNIEDLRNFRQVDSITPGHPESYLTPGVDVTTGPLGQGVATAVGLALAESHLAAKYNTKKYSLFDHYTYVLCGDGDLQEGVTQEAISLAGHWKLNKLIVLFDSNDVQLDNMVNVAQSEKIGDRFQAANWSYLFIKDGNDVEAINEAIIKAKKSDKPTLIEVKTVIGFGATKQGTPAVHGAPLGTDIETVRNLLGWTEKPFEIPGEVYDDFEVNVKNRGIKKYEQWLKMYEAFCQENPAFGKEVDEAIHGNFTFNTEQFLDLKPTKPQATRISSGAIIDRISSIIPNWIGGSADLSGSTKAKGADGVYGAENRIGRNLAYGVREFAMTAINNGICLHRGLLSFASGFFVFSDYMKPAIRLSSLMEIPVVYVLSHDSIAVGEDGPTHQPIEQLAMLRSQPNLNVFRPADFNETLGAYHLALQSRHTPSAILITRQDLPELEHSSVEMVKKGAYQVYGSEHHNDVVLVATGSEVNMAIVVAKKLEHDKKINVKVISMPSWELFDKQDITYKTKLLEPTALIASIELGTTFGWERYTSNTGLNFGIDTFGQSGPFHDVLEYFGFNVENIVNTISKKMQLSK</sequence>
<dbReference type="SUPFAM" id="SSF52922">
    <property type="entry name" value="TK C-terminal domain-like"/>
    <property type="match status" value="1"/>
</dbReference>
<evidence type="ECO:0000256" key="4">
    <source>
        <dbReference type="ARBA" id="ARBA00002931"/>
    </source>
</evidence>
<evidence type="ECO:0000256" key="2">
    <source>
        <dbReference type="ARBA" id="ARBA00001936"/>
    </source>
</evidence>
<dbReference type="InterPro" id="IPR005474">
    <property type="entry name" value="Transketolase_N"/>
</dbReference>
<dbReference type="Pfam" id="PF22613">
    <property type="entry name" value="Transketolase_C_1"/>
    <property type="match status" value="1"/>
</dbReference>
<feature type="binding site" evidence="19">
    <location>
        <position position="184"/>
    </location>
    <ligand>
        <name>Mg(2+)</name>
        <dbReference type="ChEBI" id="CHEBI:18420"/>
    </ligand>
</feature>
<evidence type="ECO:0000256" key="17">
    <source>
        <dbReference type="PIRSR" id="PIRSR605478-2"/>
    </source>
</evidence>
<dbReference type="GO" id="GO:0006098">
    <property type="term" value="P:pentose-phosphate shunt"/>
    <property type="evidence" value="ECO:0007669"/>
    <property type="project" value="TreeGrafter"/>
</dbReference>
<evidence type="ECO:0000256" key="21">
    <source>
        <dbReference type="RuleBase" id="RU004996"/>
    </source>
</evidence>
<dbReference type="InterPro" id="IPR005478">
    <property type="entry name" value="Transketolase_bac-like"/>
</dbReference>
<evidence type="ECO:0000256" key="3">
    <source>
        <dbReference type="ARBA" id="ARBA00001941"/>
    </source>
</evidence>
<dbReference type="STRING" id="2138.SMSRO_v1c12930"/>
<evidence type="ECO:0000256" key="18">
    <source>
        <dbReference type="PIRSR" id="PIRSR605478-3"/>
    </source>
</evidence>
<feature type="binding site" evidence="17">
    <location>
        <position position="451"/>
    </location>
    <ligand>
        <name>substrate</name>
    </ligand>
</feature>
<feature type="binding site" evidence="18">
    <location>
        <begin position="111"/>
        <end position="113"/>
    </location>
    <ligand>
        <name>thiamine diphosphate</name>
        <dbReference type="ChEBI" id="CHEBI:58937"/>
    </ligand>
</feature>
<dbReference type="GO" id="GO:0046872">
    <property type="term" value="F:metal ion binding"/>
    <property type="evidence" value="ECO:0007669"/>
    <property type="project" value="UniProtKB-KW"/>
</dbReference>
<evidence type="ECO:0000256" key="7">
    <source>
        <dbReference type="ARBA" id="ARBA00013152"/>
    </source>
</evidence>
<evidence type="ECO:0000256" key="14">
    <source>
        <dbReference type="ARBA" id="ARBA00049473"/>
    </source>
</evidence>
<evidence type="ECO:0000256" key="11">
    <source>
        <dbReference type="ARBA" id="ARBA00022837"/>
    </source>
</evidence>
<feature type="binding site" evidence="17">
    <location>
        <position position="23"/>
    </location>
    <ligand>
        <name>substrate</name>
    </ligand>
</feature>
<feature type="binding site" evidence="18">
    <location>
        <position position="256"/>
    </location>
    <ligand>
        <name>thiamine diphosphate</name>
        <dbReference type="ChEBI" id="CHEBI:58937"/>
    </ligand>
</feature>
<evidence type="ECO:0000313" key="24">
    <source>
        <dbReference type="Proteomes" id="UP000031565"/>
    </source>
</evidence>
<feature type="site" description="Important for catalytic activity" evidence="20">
    <location>
        <position position="256"/>
    </location>
</feature>
<reference evidence="23 24" key="1">
    <citation type="journal article" date="2015" name="MBio">
        <title>Genome sequence of the Drosophila melanogaster male-killing Spiroplasma strain MSRO endosymbiont.</title>
        <authorList>
            <person name="Paredes J.C."/>
            <person name="Herren J.K."/>
            <person name="Schupfer F."/>
            <person name="Marin R."/>
            <person name="Claverol S."/>
            <person name="Kuo C.H."/>
            <person name="Lemaitre B."/>
            <person name="Beven L."/>
        </authorList>
    </citation>
    <scope>NUCLEOTIDE SEQUENCE [LARGE SCALE GENOMIC DNA]</scope>
    <source>
        <strain evidence="23 24">MSRO</strain>
    </source>
</reference>
<feature type="binding site" evidence="17">
    <location>
        <position position="348"/>
    </location>
    <ligand>
        <name>substrate</name>
    </ligand>
</feature>
<feature type="binding site" evidence="18">
    <location>
        <position position="182"/>
    </location>
    <ligand>
        <name>thiamine diphosphate</name>
        <dbReference type="ChEBI" id="CHEBI:58937"/>
    </ligand>
</feature>
<accession>A0A2P6FDK0</accession>
<feature type="binding site" evidence="17">
    <location>
        <position position="463"/>
    </location>
    <ligand>
        <name>substrate</name>
    </ligand>
</feature>
<dbReference type="GO" id="GO:0005829">
    <property type="term" value="C:cytosol"/>
    <property type="evidence" value="ECO:0007669"/>
    <property type="project" value="TreeGrafter"/>
</dbReference>
<feature type="binding site" evidence="17">
    <location>
        <position position="256"/>
    </location>
    <ligand>
        <name>substrate</name>
    </ligand>
</feature>
<dbReference type="EMBL" id="JTLV02000001">
    <property type="protein sequence ID" value="PQM31531.1"/>
    <property type="molecule type" value="Genomic_DNA"/>
</dbReference>
<comment type="subunit">
    <text evidence="6 21">Homodimer.</text>
</comment>
<dbReference type="InterPro" id="IPR029061">
    <property type="entry name" value="THDP-binding"/>
</dbReference>